<dbReference type="InterPro" id="IPR030386">
    <property type="entry name" value="G_GB1_RHD3_dom"/>
</dbReference>
<dbReference type="Pfam" id="PF02263">
    <property type="entry name" value="GBP"/>
    <property type="match status" value="1"/>
</dbReference>
<evidence type="ECO:0000256" key="1">
    <source>
        <dbReference type="ARBA" id="ARBA00022588"/>
    </source>
</evidence>
<dbReference type="Gene3D" id="3.40.50.300">
    <property type="entry name" value="P-loop containing nucleotide triphosphate hydrolases"/>
    <property type="match status" value="1"/>
</dbReference>
<gene>
    <name evidence="9" type="primary">LOC114909093</name>
</gene>
<dbReference type="InterPro" id="IPR015894">
    <property type="entry name" value="Guanylate-bd_N"/>
</dbReference>
<evidence type="ECO:0000313" key="10">
    <source>
        <dbReference type="Proteomes" id="UP000694397"/>
    </source>
</evidence>
<dbReference type="PANTHER" id="PTHR10751">
    <property type="entry name" value="GUANYLATE BINDING PROTEIN"/>
    <property type="match status" value="1"/>
</dbReference>
<dbReference type="CDD" id="cd16269">
    <property type="entry name" value="GBP_C"/>
    <property type="match status" value="1"/>
</dbReference>
<dbReference type="Proteomes" id="UP000694397">
    <property type="component" value="Chromosome 18"/>
</dbReference>
<keyword evidence="2" id="KW-0547">Nucleotide-binding</keyword>
<evidence type="ECO:0000256" key="7">
    <source>
        <dbReference type="SAM" id="MobiDB-lite"/>
    </source>
</evidence>
<dbReference type="SUPFAM" id="SSF52540">
    <property type="entry name" value="P-loop containing nucleoside triphosphate hydrolases"/>
    <property type="match status" value="1"/>
</dbReference>
<evidence type="ECO:0000256" key="4">
    <source>
        <dbReference type="ARBA" id="ARBA00022859"/>
    </source>
</evidence>
<sequence>MIVHHIIYCIVPLILKNKDAILWFSHCRSRQRAPIVTVMESPVCLIENIDGTLRVVQEATEYLMRINQPVVVVAVVGLYRTGKSYLMNKLAGKRKAGFALGATVQSKTKGIWMWCVPHPVKEGHTLVLLDTEGLGDVEKGDQKNDAWIFSLAILLSSTLVYNSRGTIDNQAVENLQYVTELTERIKVKAPSASSAEDDDAEDAQFVQFFPSFVWAVRDFTLLLEIDGRQVNEDQYLEHALTLKKGRDRRTVDYNLPRECIRNYFPTRKCFIFETPAPPEKMAHLESMTESELSPSFQAVAFDFCNYIFKESSVKKVKGGLPVTGRMLSHLAKTYVETIASGGVPCLENAVLTMAQIENQAAVEEGLQVYQRGMQGLTFPVSMEEMSNEHRNWDSQATKTFMSRSFKDDSGEYLKTLADAINKEYASFLLKNEDMSEKVCRQLLSELSEDMANKLKNGFYAKPGGYELYCSDHDNLVAEYRKRPKKGVKAEEVLENFLKEKSVESNSVLQADKNISEKERKIHEEKVKAAMLEQEKKAEEQKRLELERTLQDERRSQEEKLQMMREKMEEDLKSQRKEAERAVECKLKEQRDLLEKGFKDKAEMMSQEIENLKAERPKEDKSGNFFTNHLFPLIGHGLQALSTVYQYKALKKGLGF</sequence>
<dbReference type="AlphaFoldDB" id="A0A8C9VC49"/>
<dbReference type="InterPro" id="IPR003191">
    <property type="entry name" value="Guanylate-bd/ATL_C"/>
</dbReference>
<evidence type="ECO:0000256" key="5">
    <source>
        <dbReference type="ARBA" id="ARBA00023134"/>
    </source>
</evidence>
<reference evidence="9" key="3">
    <citation type="submission" date="2025-09" db="UniProtKB">
        <authorList>
            <consortium name="Ensembl"/>
        </authorList>
    </citation>
    <scope>IDENTIFICATION</scope>
</reference>
<dbReference type="OrthoDB" id="2135133at2759"/>
<keyword evidence="3" id="KW-0378">Hydrolase</keyword>
<dbReference type="InterPro" id="IPR036543">
    <property type="entry name" value="Guanylate-bd_C_sf"/>
</dbReference>
<dbReference type="GeneTree" id="ENSGT00940000154265"/>
<keyword evidence="5" id="KW-0342">GTP-binding</keyword>
<keyword evidence="10" id="KW-1185">Reference proteome</keyword>
<feature type="domain" description="GB1/RHD3-type G" evidence="8">
    <location>
        <begin position="67"/>
        <end position="312"/>
    </location>
</feature>
<evidence type="ECO:0000259" key="8">
    <source>
        <dbReference type="PROSITE" id="PS51715"/>
    </source>
</evidence>
<evidence type="ECO:0000313" key="9">
    <source>
        <dbReference type="Ensembl" id="ENSSFOP00015041646.1"/>
    </source>
</evidence>
<proteinExistence type="inferred from homology"/>
<dbReference type="GO" id="GO:0005525">
    <property type="term" value="F:GTP binding"/>
    <property type="evidence" value="ECO:0007669"/>
    <property type="project" value="UniProtKB-KW"/>
</dbReference>
<dbReference type="Gene3D" id="1.20.1000.10">
    <property type="entry name" value="Guanylate-binding protein, C-terminal domain"/>
    <property type="match status" value="1"/>
</dbReference>
<dbReference type="SUPFAM" id="SSF48340">
    <property type="entry name" value="Interferon-induced guanylate-binding protein 1 (GBP1), C-terminal domain"/>
    <property type="match status" value="1"/>
</dbReference>
<dbReference type="GO" id="GO:0045087">
    <property type="term" value="P:innate immune response"/>
    <property type="evidence" value="ECO:0007669"/>
    <property type="project" value="UniProtKB-KW"/>
</dbReference>
<reference evidence="9 10" key="1">
    <citation type="submission" date="2019-04" db="EMBL/GenBank/DDBJ databases">
        <authorList>
            <consortium name="Wellcome Sanger Institute Data Sharing"/>
        </authorList>
    </citation>
    <scope>NUCLEOTIDE SEQUENCE [LARGE SCALE GENOMIC DNA]</scope>
</reference>
<evidence type="ECO:0000256" key="3">
    <source>
        <dbReference type="ARBA" id="ARBA00022801"/>
    </source>
</evidence>
<evidence type="ECO:0000256" key="6">
    <source>
        <dbReference type="PROSITE-ProRule" id="PRU01052"/>
    </source>
</evidence>
<dbReference type="FunFam" id="1.20.1000.10:FF:000001">
    <property type="entry name" value="Guanylate binding protein 1"/>
    <property type="match status" value="1"/>
</dbReference>
<reference evidence="9" key="2">
    <citation type="submission" date="2025-08" db="UniProtKB">
        <authorList>
            <consortium name="Ensembl"/>
        </authorList>
    </citation>
    <scope>IDENTIFICATION</scope>
</reference>
<protein>
    <submittedName>
        <fullName evidence="9">Guanylate-binding protein 1-like</fullName>
    </submittedName>
</protein>
<keyword evidence="1" id="KW-0399">Innate immunity</keyword>
<dbReference type="FunFam" id="3.40.50.300:FF:002830">
    <property type="entry name" value="Guanylate-binding protein 2"/>
    <property type="match status" value="1"/>
</dbReference>
<keyword evidence="4" id="KW-0391">Immunity</keyword>
<dbReference type="Pfam" id="PF02841">
    <property type="entry name" value="GBP_C"/>
    <property type="match status" value="1"/>
</dbReference>
<dbReference type="InterPro" id="IPR027417">
    <property type="entry name" value="P-loop_NTPase"/>
</dbReference>
<dbReference type="CDD" id="cd01851">
    <property type="entry name" value="GBP"/>
    <property type="match status" value="1"/>
</dbReference>
<dbReference type="GO" id="GO:0003924">
    <property type="term" value="F:GTPase activity"/>
    <property type="evidence" value="ECO:0007669"/>
    <property type="project" value="InterPro"/>
</dbReference>
<dbReference type="InterPro" id="IPR037684">
    <property type="entry name" value="GBP_C"/>
</dbReference>
<organism evidence="9 10">
    <name type="scientific">Scleropages formosus</name>
    <name type="common">Asian bonytongue</name>
    <name type="synonym">Osteoglossum formosum</name>
    <dbReference type="NCBI Taxonomy" id="113540"/>
    <lineage>
        <taxon>Eukaryota</taxon>
        <taxon>Metazoa</taxon>
        <taxon>Chordata</taxon>
        <taxon>Craniata</taxon>
        <taxon>Vertebrata</taxon>
        <taxon>Euteleostomi</taxon>
        <taxon>Actinopterygii</taxon>
        <taxon>Neopterygii</taxon>
        <taxon>Teleostei</taxon>
        <taxon>Osteoglossocephala</taxon>
        <taxon>Osteoglossomorpha</taxon>
        <taxon>Osteoglossiformes</taxon>
        <taxon>Osteoglossidae</taxon>
        <taxon>Scleropages</taxon>
    </lineage>
</organism>
<name>A0A8C9VC49_SCLFO</name>
<feature type="region of interest" description="Disordered" evidence="7">
    <location>
        <begin position="537"/>
        <end position="566"/>
    </location>
</feature>
<accession>A0A8C9VC49</accession>
<dbReference type="PROSITE" id="PS51715">
    <property type="entry name" value="G_GB1_RHD3"/>
    <property type="match status" value="1"/>
</dbReference>
<evidence type="ECO:0000256" key="2">
    <source>
        <dbReference type="ARBA" id="ARBA00022741"/>
    </source>
</evidence>
<comment type="similarity">
    <text evidence="6">Belongs to the TRAFAC class dynamin-like GTPase superfamily. GB1/RHD3 GTPase family.</text>
</comment>
<dbReference type="Ensembl" id="ENSSFOT00015075430.1">
    <property type="protein sequence ID" value="ENSSFOP00015041646.1"/>
    <property type="gene ID" value="ENSSFOG00015023347.2"/>
</dbReference>